<proteinExistence type="predicted"/>
<feature type="transmembrane region" description="Helical" evidence="1">
    <location>
        <begin position="266"/>
        <end position="287"/>
    </location>
</feature>
<keyword evidence="3" id="KW-1185">Reference proteome</keyword>
<evidence type="ECO:0000313" key="3">
    <source>
        <dbReference type="Proteomes" id="UP000248553"/>
    </source>
</evidence>
<comment type="caution">
    <text evidence="2">The sequence shown here is derived from an EMBL/GenBank/DDBJ whole genome shotgun (WGS) entry which is preliminary data.</text>
</comment>
<feature type="transmembrane region" description="Helical" evidence="1">
    <location>
        <begin position="119"/>
        <end position="151"/>
    </location>
</feature>
<feature type="transmembrane region" description="Helical" evidence="1">
    <location>
        <begin position="235"/>
        <end position="254"/>
    </location>
</feature>
<dbReference type="RefSeq" id="WP_111479357.1">
    <property type="nucleotide sequence ID" value="NZ_QHKM01000005.1"/>
</dbReference>
<dbReference type="Proteomes" id="UP000248553">
    <property type="component" value="Unassembled WGS sequence"/>
</dbReference>
<keyword evidence="1" id="KW-0472">Membrane</keyword>
<dbReference type="AlphaFoldDB" id="A0A328BHB2"/>
<feature type="transmembrane region" description="Helical" evidence="1">
    <location>
        <begin position="171"/>
        <end position="196"/>
    </location>
</feature>
<feature type="transmembrane region" description="Helical" evidence="1">
    <location>
        <begin position="86"/>
        <end position="107"/>
    </location>
</feature>
<evidence type="ECO:0000256" key="1">
    <source>
        <dbReference type="SAM" id="Phobius"/>
    </source>
</evidence>
<reference evidence="3" key="1">
    <citation type="submission" date="2018-05" db="EMBL/GenBank/DDBJ databases">
        <authorList>
            <person name="Nie L."/>
        </authorList>
    </citation>
    <scope>NUCLEOTIDE SEQUENCE [LARGE SCALE GENOMIC DNA]</scope>
    <source>
        <strain evidence="3">NL</strain>
    </source>
</reference>
<feature type="transmembrane region" description="Helical" evidence="1">
    <location>
        <begin position="299"/>
        <end position="318"/>
    </location>
</feature>
<accession>A0A328BHB2</accession>
<name>A0A328BHB2_9BACT</name>
<dbReference type="EMBL" id="QHKM01000005">
    <property type="protein sequence ID" value="RAK65274.1"/>
    <property type="molecule type" value="Genomic_DNA"/>
</dbReference>
<sequence>MPSELPLPAVAPAAQRRWLLPALLLVAGLRLWRLHQAALPDYDSVRNWQIIREVADFDLRHLFHHGSPAFYLLYAPVTWLSTDYRVFLALNALLGVAALGLFADWVARAARLPGPETALLTLLAGSSVFLTFSGRDFTMSSMSLLLLALLLRTHWQRLQQPTRANLLRTAAVLALGLSVNYKFLLTGPILVVLELLQADGLAWRRGNWWRVLLVLAAPFVVLGLLAWLVSGVPVYRWPAVFFVIMLPAAANAAGRRTTVQVDFAYYLRYLLDFEAPLLPALAAALVWFGGGLRRRPWSIATYLLVWAVLTLVGMSLLIKAPRGLLFGYLPMYALLVLLLTRWARPVALLVLLTAVGYNCWQVQRYIYAYLPTRYPLVARWLQQHGHAPVATTVGPALLPVAAPLGLRAEAAKTPAELTALRRQGYQYVLLDDYYRVAGVPGFDSLRRLPAVAAWPEPALTSPLLYLEHSEFTGLGYQATLQRQQQAAQDSVQLRLIRLPQ</sequence>
<evidence type="ECO:0000313" key="2">
    <source>
        <dbReference type="EMBL" id="RAK65274.1"/>
    </source>
</evidence>
<keyword evidence="1" id="KW-1133">Transmembrane helix</keyword>
<evidence type="ECO:0008006" key="4">
    <source>
        <dbReference type="Google" id="ProtNLM"/>
    </source>
</evidence>
<gene>
    <name evidence="2" type="ORF">DLM85_17240</name>
</gene>
<keyword evidence="1" id="KW-0812">Transmembrane</keyword>
<feature type="transmembrane region" description="Helical" evidence="1">
    <location>
        <begin position="208"/>
        <end position="229"/>
    </location>
</feature>
<protein>
    <recommendedName>
        <fullName evidence="4">Glycosyltransferase RgtA/B/C/D-like domain-containing protein</fullName>
    </recommendedName>
</protein>
<dbReference type="OrthoDB" id="868283at2"/>
<organism evidence="2 3">
    <name type="scientific">Hymenobacter edaphi</name>
    <dbReference type="NCBI Taxonomy" id="2211146"/>
    <lineage>
        <taxon>Bacteria</taxon>
        <taxon>Pseudomonadati</taxon>
        <taxon>Bacteroidota</taxon>
        <taxon>Cytophagia</taxon>
        <taxon>Cytophagales</taxon>
        <taxon>Hymenobacteraceae</taxon>
        <taxon>Hymenobacter</taxon>
    </lineage>
</organism>